<dbReference type="RefSeq" id="WP_149080734.1">
    <property type="nucleotide sequence ID" value="NZ_VTAW01000006.1"/>
</dbReference>
<dbReference type="InterPro" id="IPR055933">
    <property type="entry name" value="DUF7511"/>
</dbReference>
<dbReference type="EMBL" id="VTAW01000006">
    <property type="protein sequence ID" value="TYT62717.1"/>
    <property type="molecule type" value="Genomic_DNA"/>
</dbReference>
<accession>A0A5D5AP85</accession>
<evidence type="ECO:0000259" key="1">
    <source>
        <dbReference type="Pfam" id="PF24351"/>
    </source>
</evidence>
<reference evidence="2 3" key="1">
    <citation type="submission" date="2019-08" db="EMBL/GenBank/DDBJ databases">
        <title>Archaea genome.</title>
        <authorList>
            <person name="Kajale S."/>
            <person name="Shouche Y."/>
            <person name="Deshpande N."/>
            <person name="Sharma A."/>
        </authorList>
    </citation>
    <scope>NUCLEOTIDE SEQUENCE [LARGE SCALE GENOMIC DNA]</scope>
    <source>
        <strain evidence="2 3">ESP3B_9</strain>
    </source>
</reference>
<organism evidence="2 3">
    <name type="scientific">Natrialba swarupiae</name>
    <dbReference type="NCBI Taxonomy" id="2448032"/>
    <lineage>
        <taxon>Archaea</taxon>
        <taxon>Methanobacteriati</taxon>
        <taxon>Methanobacteriota</taxon>
        <taxon>Stenosarchaea group</taxon>
        <taxon>Halobacteria</taxon>
        <taxon>Halobacteriales</taxon>
        <taxon>Natrialbaceae</taxon>
        <taxon>Natrialba</taxon>
    </lineage>
</organism>
<protein>
    <recommendedName>
        <fullName evidence="1">DUF7511 domain-containing protein</fullName>
    </recommendedName>
</protein>
<dbReference type="Proteomes" id="UP000324104">
    <property type="component" value="Unassembled WGS sequence"/>
</dbReference>
<evidence type="ECO:0000313" key="2">
    <source>
        <dbReference type="EMBL" id="TYT62717.1"/>
    </source>
</evidence>
<keyword evidence="3" id="KW-1185">Reference proteome</keyword>
<dbReference type="AlphaFoldDB" id="A0A5D5AP85"/>
<name>A0A5D5AP85_9EURY</name>
<proteinExistence type="predicted"/>
<dbReference type="Pfam" id="PF24351">
    <property type="entry name" value="DUF7511"/>
    <property type="match status" value="1"/>
</dbReference>
<gene>
    <name evidence="2" type="ORF">FYC77_06705</name>
</gene>
<feature type="domain" description="DUF7511" evidence="1">
    <location>
        <begin position="29"/>
        <end position="75"/>
    </location>
</feature>
<comment type="caution">
    <text evidence="2">The sequence shown here is derived from an EMBL/GenBank/DDBJ whole genome shotgun (WGS) entry which is preliminary data.</text>
</comment>
<evidence type="ECO:0000313" key="3">
    <source>
        <dbReference type="Proteomes" id="UP000324104"/>
    </source>
</evidence>
<sequence length="75" mass="8664">MSDPASGYDDRSVRERLETAAEYSRPSIDLEAIVVRYESRPDQCTVVPQECPEEKRLTTWLSADLRSFVELDEVR</sequence>